<dbReference type="Pfam" id="PF09320">
    <property type="entry name" value="DUF1977"/>
    <property type="match status" value="1"/>
</dbReference>
<dbReference type="InterPro" id="IPR015399">
    <property type="entry name" value="DUF1977_DnaJ-like"/>
</dbReference>
<keyword evidence="4 6" id="KW-0472">Membrane</keyword>
<dbReference type="CDD" id="cd06257">
    <property type="entry name" value="DnaJ"/>
    <property type="match status" value="1"/>
</dbReference>
<accession>A0AAJ7BXS3</accession>
<evidence type="ECO:0000256" key="3">
    <source>
        <dbReference type="ARBA" id="ARBA00022989"/>
    </source>
</evidence>
<evidence type="ECO:0000313" key="9">
    <source>
        <dbReference type="RefSeq" id="XP_015597025.1"/>
    </source>
</evidence>
<dbReference type="GO" id="GO:0030544">
    <property type="term" value="F:Hsp70 protein binding"/>
    <property type="evidence" value="ECO:0007669"/>
    <property type="project" value="TreeGrafter"/>
</dbReference>
<dbReference type="Gene3D" id="1.10.287.110">
    <property type="entry name" value="DnaJ domain"/>
    <property type="match status" value="1"/>
</dbReference>
<gene>
    <name evidence="9" type="primary">LOC107268598</name>
</gene>
<dbReference type="Proteomes" id="UP000694920">
    <property type="component" value="Unplaced"/>
</dbReference>
<evidence type="ECO:0000259" key="7">
    <source>
        <dbReference type="PROSITE" id="PS50076"/>
    </source>
</evidence>
<dbReference type="FunFam" id="1.10.287.110:FF:000103">
    <property type="entry name" value="DnaJ subfamily B member"/>
    <property type="match status" value="1"/>
</dbReference>
<feature type="compositionally biased region" description="Basic and acidic residues" evidence="5">
    <location>
        <begin position="58"/>
        <end position="68"/>
    </location>
</feature>
<dbReference type="SUPFAM" id="SSF46565">
    <property type="entry name" value="Chaperone J-domain"/>
    <property type="match status" value="1"/>
</dbReference>
<dbReference type="GO" id="GO:0071218">
    <property type="term" value="P:cellular response to misfolded protein"/>
    <property type="evidence" value="ECO:0007669"/>
    <property type="project" value="TreeGrafter"/>
</dbReference>
<organism evidence="8 9">
    <name type="scientific">Cephus cinctus</name>
    <name type="common">Wheat stem sawfly</name>
    <dbReference type="NCBI Taxonomy" id="211228"/>
    <lineage>
        <taxon>Eukaryota</taxon>
        <taxon>Metazoa</taxon>
        <taxon>Ecdysozoa</taxon>
        <taxon>Arthropoda</taxon>
        <taxon>Hexapoda</taxon>
        <taxon>Insecta</taxon>
        <taxon>Pterygota</taxon>
        <taxon>Neoptera</taxon>
        <taxon>Endopterygota</taxon>
        <taxon>Hymenoptera</taxon>
        <taxon>Cephoidea</taxon>
        <taxon>Cephidae</taxon>
        <taxon>Cephus</taxon>
    </lineage>
</organism>
<evidence type="ECO:0000313" key="8">
    <source>
        <dbReference type="Proteomes" id="UP000694920"/>
    </source>
</evidence>
<dbReference type="PANTHER" id="PTHR43908">
    <property type="entry name" value="AT29763P-RELATED"/>
    <property type="match status" value="1"/>
</dbReference>
<keyword evidence="8" id="KW-1185">Reference proteome</keyword>
<dbReference type="InterPro" id="IPR036869">
    <property type="entry name" value="J_dom_sf"/>
</dbReference>
<evidence type="ECO:0000256" key="6">
    <source>
        <dbReference type="SAM" id="Phobius"/>
    </source>
</evidence>
<dbReference type="Pfam" id="PF00226">
    <property type="entry name" value="DnaJ"/>
    <property type="match status" value="1"/>
</dbReference>
<dbReference type="RefSeq" id="XP_015597025.1">
    <property type="nucleotide sequence ID" value="XM_015741539.2"/>
</dbReference>
<evidence type="ECO:0000256" key="5">
    <source>
        <dbReference type="SAM" id="MobiDB-lite"/>
    </source>
</evidence>
<dbReference type="InterPro" id="IPR051100">
    <property type="entry name" value="DnaJ_subfamily_B/C"/>
</dbReference>
<name>A0AAJ7BXS3_CEPCN</name>
<feature type="region of interest" description="Disordered" evidence="5">
    <location>
        <begin position="55"/>
        <end position="85"/>
    </location>
</feature>
<keyword evidence="3 6" id="KW-1133">Transmembrane helix</keyword>
<dbReference type="SMART" id="SM00271">
    <property type="entry name" value="DnaJ"/>
    <property type="match status" value="1"/>
</dbReference>
<comment type="subcellular location">
    <subcellularLocation>
        <location evidence="1">Membrane</location>
        <topology evidence="1">Single-pass membrane protein</topology>
    </subcellularLocation>
</comment>
<dbReference type="PANTHER" id="PTHR43908:SF3">
    <property type="entry name" value="AT29763P-RELATED"/>
    <property type="match status" value="1"/>
</dbReference>
<feature type="domain" description="J" evidence="7">
    <location>
        <begin position="102"/>
        <end position="166"/>
    </location>
</feature>
<sequence>MDSNKDEAERCMEFADRFIREKKYNDAEKFVRKAQKLYPTKKVEDILTKLAMLSKPNQKTEAEPDIKKRQSISREGNQGVPAGTDFTKEQIDSVKRIRKCKDYYEILGVNKEAADSDIKKAYKKLALQLHPDKNKAPGAAEAFKAIGNAVAILTDVEKRKQYDLYGSEEERMQSAHSRQAHAHYDYTRGYEADITAEELFNMFFGGGIPQQSFYMRRAGGRWMRQPDGQTQHAHSQQTNGYTAFLQMLPVLLLIVLTMMSSFFISDPVYSLHSNAKYSVQRTTQGMKVQYYVKENFHSEYQGSLRRLEVSVEEEYVNNLKHACYREKNYKDSMLWKARTFGDQDLYQRARNIETPSCKRLVDLQSA</sequence>
<proteinExistence type="predicted"/>
<protein>
    <submittedName>
        <fullName evidence="9">DnaJ homolog subfamily B member 12</fullName>
    </submittedName>
</protein>
<reference evidence="9" key="1">
    <citation type="submission" date="2025-08" db="UniProtKB">
        <authorList>
            <consortium name="RefSeq"/>
        </authorList>
    </citation>
    <scope>IDENTIFICATION</scope>
</reference>
<dbReference type="PRINTS" id="PR00625">
    <property type="entry name" value="JDOMAIN"/>
</dbReference>
<dbReference type="KEGG" id="ccin:107268598"/>
<dbReference type="GO" id="GO:0005789">
    <property type="term" value="C:endoplasmic reticulum membrane"/>
    <property type="evidence" value="ECO:0007669"/>
    <property type="project" value="TreeGrafter"/>
</dbReference>
<feature type="transmembrane region" description="Helical" evidence="6">
    <location>
        <begin position="243"/>
        <end position="264"/>
    </location>
</feature>
<keyword evidence="2 6" id="KW-0812">Transmembrane</keyword>
<evidence type="ECO:0000256" key="2">
    <source>
        <dbReference type="ARBA" id="ARBA00022692"/>
    </source>
</evidence>
<dbReference type="AlphaFoldDB" id="A0AAJ7BXS3"/>
<dbReference type="InterPro" id="IPR001623">
    <property type="entry name" value="DnaJ_domain"/>
</dbReference>
<evidence type="ECO:0000256" key="1">
    <source>
        <dbReference type="ARBA" id="ARBA00004167"/>
    </source>
</evidence>
<dbReference type="PROSITE" id="PS50076">
    <property type="entry name" value="DNAJ_2"/>
    <property type="match status" value="1"/>
</dbReference>
<evidence type="ECO:0000256" key="4">
    <source>
        <dbReference type="ARBA" id="ARBA00023136"/>
    </source>
</evidence>
<dbReference type="GeneID" id="107268598"/>